<keyword evidence="2" id="KW-0808">Transferase</keyword>
<keyword evidence="1" id="KW-0489">Methyltransferase</keyword>
<keyword evidence="4" id="KW-1185">Reference proteome</keyword>
<dbReference type="FunFam" id="3.40.50.150:FF:000118">
    <property type="entry name" value="Histamine N-methyltransferase"/>
    <property type="match status" value="1"/>
</dbReference>
<dbReference type="OMA" id="KNIKFAW"/>
<dbReference type="GeneID" id="119728402"/>
<dbReference type="SUPFAM" id="SSF53335">
    <property type="entry name" value="S-adenosyl-L-methionine-dependent methyltransferases"/>
    <property type="match status" value="1"/>
</dbReference>
<dbReference type="InterPro" id="IPR029063">
    <property type="entry name" value="SAM-dependent_MTases_sf"/>
</dbReference>
<dbReference type="Gene3D" id="3.40.50.150">
    <property type="entry name" value="Vaccinia Virus protein VP39"/>
    <property type="match status" value="1"/>
</dbReference>
<dbReference type="EnsemblMetazoa" id="XM_038200627.1">
    <property type="protein sequence ID" value="XP_038056555.1"/>
    <property type="gene ID" value="LOC119728402"/>
</dbReference>
<dbReference type="Pfam" id="PF13489">
    <property type="entry name" value="Methyltransf_23"/>
    <property type="match status" value="1"/>
</dbReference>
<dbReference type="RefSeq" id="XP_038056555.1">
    <property type="nucleotide sequence ID" value="XM_038200627.1"/>
</dbReference>
<evidence type="ECO:0000256" key="2">
    <source>
        <dbReference type="ARBA" id="ARBA00022679"/>
    </source>
</evidence>
<evidence type="ECO:0000313" key="4">
    <source>
        <dbReference type="Proteomes" id="UP000887568"/>
    </source>
</evidence>
<dbReference type="Proteomes" id="UP000887568">
    <property type="component" value="Unplaced"/>
</dbReference>
<reference evidence="3" key="1">
    <citation type="submission" date="2022-11" db="UniProtKB">
        <authorList>
            <consortium name="EnsemblMetazoa"/>
        </authorList>
    </citation>
    <scope>IDENTIFICATION</scope>
</reference>
<dbReference type="CDD" id="cd02440">
    <property type="entry name" value="AdoMet_MTases"/>
    <property type="match status" value="1"/>
</dbReference>
<dbReference type="OrthoDB" id="5984880at2759"/>
<name>A0A913ZZ05_PATMI</name>
<protein>
    <recommendedName>
        <fullName evidence="5">Histamine N-methyltransferase</fullName>
    </recommendedName>
</protein>
<dbReference type="GO" id="GO:0008168">
    <property type="term" value="F:methyltransferase activity"/>
    <property type="evidence" value="ECO:0007669"/>
    <property type="project" value="UniProtKB-KW"/>
</dbReference>
<organism evidence="3 4">
    <name type="scientific">Patiria miniata</name>
    <name type="common">Bat star</name>
    <name type="synonym">Asterina miniata</name>
    <dbReference type="NCBI Taxonomy" id="46514"/>
    <lineage>
        <taxon>Eukaryota</taxon>
        <taxon>Metazoa</taxon>
        <taxon>Echinodermata</taxon>
        <taxon>Eleutherozoa</taxon>
        <taxon>Asterozoa</taxon>
        <taxon>Asteroidea</taxon>
        <taxon>Valvatacea</taxon>
        <taxon>Valvatida</taxon>
        <taxon>Asterinidae</taxon>
        <taxon>Patiria</taxon>
    </lineage>
</organism>
<proteinExistence type="predicted"/>
<evidence type="ECO:0000313" key="3">
    <source>
        <dbReference type="EnsemblMetazoa" id="XP_038056555.1"/>
    </source>
</evidence>
<sequence length="290" mass="33034">MDTKSLQSLLSDPSHYAKAFKVFCARSDKLRVFSDWVDGVFSEAVVGKLQATLDGQEELRVLGVGSGSGEQDCVMLEQLKKRFSLVNNRVVEPSDKMLVQYKALAQYKTHELQGVECDFRQQTLEQYQKAGDATKFHFISAVHCMYYLDDYDSSLEYLYNCLIPGGAILVILKSENNGWNRFLDRFPELRRGGCEITSADIRNSLDRRGIPYTQYHQPNGLDVTKCFDETADEDSLLVDFLTHSVNFKETAPEDVQRSMMEYLASSDCSKRENNTILLNIDWDAVVIIKQ</sequence>
<dbReference type="AlphaFoldDB" id="A0A913ZZ05"/>
<evidence type="ECO:0008006" key="5">
    <source>
        <dbReference type="Google" id="ProtNLM"/>
    </source>
</evidence>
<accession>A0A913ZZ05</accession>
<evidence type="ECO:0000256" key="1">
    <source>
        <dbReference type="ARBA" id="ARBA00022603"/>
    </source>
</evidence>
<dbReference type="GO" id="GO:0032259">
    <property type="term" value="P:methylation"/>
    <property type="evidence" value="ECO:0007669"/>
    <property type="project" value="UniProtKB-KW"/>
</dbReference>